<name>A0ABW1ZI57_9DEIO</name>
<gene>
    <name evidence="1" type="ORF">ACFP90_04635</name>
</gene>
<evidence type="ECO:0000313" key="2">
    <source>
        <dbReference type="Proteomes" id="UP001596317"/>
    </source>
</evidence>
<organism evidence="1 2">
    <name type="scientific">Deinococcus multiflagellatus</name>
    <dbReference type="NCBI Taxonomy" id="1656887"/>
    <lineage>
        <taxon>Bacteria</taxon>
        <taxon>Thermotogati</taxon>
        <taxon>Deinococcota</taxon>
        <taxon>Deinococci</taxon>
        <taxon>Deinococcales</taxon>
        <taxon>Deinococcaceae</taxon>
        <taxon>Deinococcus</taxon>
    </lineage>
</organism>
<keyword evidence="2" id="KW-1185">Reference proteome</keyword>
<comment type="caution">
    <text evidence="1">The sequence shown here is derived from an EMBL/GenBank/DDBJ whole genome shotgun (WGS) entry which is preliminary data.</text>
</comment>
<evidence type="ECO:0000313" key="1">
    <source>
        <dbReference type="EMBL" id="MFC6659725.1"/>
    </source>
</evidence>
<dbReference type="InterPro" id="IPR004830">
    <property type="entry name" value="LRR_variant"/>
</dbReference>
<sequence length="248" mass="27840">MRPPDDFVPVKIGLLPNMVTLLEGDPAGFHDDLQARLRAAALPEALAATYPLVPTLRLGLQWGAAYWEEHALRWTEHCQFAGQLNAELRALAQTGKTQRVRHWAQRLVRTAERNHQIASAQEFLDLRNGTDPELYQRAAHGRASPEVWTAVMALDPEMKFWVARNKTVPPEVLTRLSSDPDPRVRWMVATRRACPPETLAQLANDPDESVRLRVAYNAKCPPALLVRLASDTEPEVARVARSRLKAQA</sequence>
<dbReference type="EMBL" id="JBHSWB010000001">
    <property type="protein sequence ID" value="MFC6659725.1"/>
    <property type="molecule type" value="Genomic_DNA"/>
</dbReference>
<protein>
    <submittedName>
        <fullName evidence="1">Uncharacterized protein</fullName>
    </submittedName>
</protein>
<dbReference type="RefSeq" id="WP_380054409.1">
    <property type="nucleotide sequence ID" value="NZ_JBHSWB010000001.1"/>
</dbReference>
<dbReference type="Pfam" id="PF01816">
    <property type="entry name" value="LRV"/>
    <property type="match status" value="1"/>
</dbReference>
<dbReference type="SUPFAM" id="SSF48371">
    <property type="entry name" value="ARM repeat"/>
    <property type="match status" value="1"/>
</dbReference>
<proteinExistence type="predicted"/>
<reference evidence="2" key="1">
    <citation type="journal article" date="2019" name="Int. J. Syst. Evol. Microbiol.">
        <title>The Global Catalogue of Microorganisms (GCM) 10K type strain sequencing project: providing services to taxonomists for standard genome sequencing and annotation.</title>
        <authorList>
            <consortium name="The Broad Institute Genomics Platform"/>
            <consortium name="The Broad Institute Genome Sequencing Center for Infectious Disease"/>
            <person name="Wu L."/>
            <person name="Ma J."/>
        </authorList>
    </citation>
    <scope>NUCLEOTIDE SEQUENCE [LARGE SCALE GENOMIC DNA]</scope>
    <source>
        <strain evidence="2">CCUG 63830</strain>
    </source>
</reference>
<dbReference type="Gene3D" id="1.25.10.10">
    <property type="entry name" value="Leucine-rich Repeat Variant"/>
    <property type="match status" value="1"/>
</dbReference>
<dbReference type="InterPro" id="IPR011989">
    <property type="entry name" value="ARM-like"/>
</dbReference>
<dbReference type="InterPro" id="IPR016024">
    <property type="entry name" value="ARM-type_fold"/>
</dbReference>
<dbReference type="Proteomes" id="UP001596317">
    <property type="component" value="Unassembled WGS sequence"/>
</dbReference>
<accession>A0ABW1ZI57</accession>